<evidence type="ECO:0000256" key="2">
    <source>
        <dbReference type="SAM" id="Phobius"/>
    </source>
</evidence>
<keyword evidence="2" id="KW-0812">Transmembrane</keyword>
<feature type="transmembrane region" description="Helical" evidence="2">
    <location>
        <begin position="52"/>
        <end position="68"/>
    </location>
</feature>
<dbReference type="EMBL" id="MCGN01000001">
    <property type="protein sequence ID" value="ORZ03687.1"/>
    <property type="molecule type" value="Genomic_DNA"/>
</dbReference>
<comment type="caution">
    <text evidence="3">The sequence shown here is derived from an EMBL/GenBank/DDBJ whole genome shotgun (WGS) entry which is preliminary data.</text>
</comment>
<evidence type="ECO:0000313" key="3">
    <source>
        <dbReference type="EMBL" id="ORZ03687.1"/>
    </source>
</evidence>
<keyword evidence="2" id="KW-1133">Transmembrane helix</keyword>
<dbReference type="AlphaFoldDB" id="A0A1X2HVW8"/>
<name>A0A1X2HVW8_SYNRA</name>
<dbReference type="InParanoid" id="A0A1X2HVW8"/>
<evidence type="ECO:0000256" key="1">
    <source>
        <dbReference type="SAM" id="MobiDB-lite"/>
    </source>
</evidence>
<keyword evidence="2" id="KW-0472">Membrane</keyword>
<organism evidence="3 4">
    <name type="scientific">Syncephalastrum racemosum</name>
    <name type="common">Filamentous fungus</name>
    <dbReference type="NCBI Taxonomy" id="13706"/>
    <lineage>
        <taxon>Eukaryota</taxon>
        <taxon>Fungi</taxon>
        <taxon>Fungi incertae sedis</taxon>
        <taxon>Mucoromycota</taxon>
        <taxon>Mucoromycotina</taxon>
        <taxon>Mucoromycetes</taxon>
        <taxon>Mucorales</taxon>
        <taxon>Syncephalastraceae</taxon>
        <taxon>Syncephalastrum</taxon>
    </lineage>
</organism>
<feature type="region of interest" description="Disordered" evidence="1">
    <location>
        <begin position="1"/>
        <end position="20"/>
    </location>
</feature>
<gene>
    <name evidence="3" type="ORF">BCR43DRAFT_59483</name>
</gene>
<protein>
    <submittedName>
        <fullName evidence="3">Uncharacterized protein</fullName>
    </submittedName>
</protein>
<keyword evidence="4" id="KW-1185">Reference proteome</keyword>
<dbReference type="Proteomes" id="UP000242180">
    <property type="component" value="Unassembled WGS sequence"/>
</dbReference>
<accession>A0A1X2HVW8</accession>
<sequence>MGIASCASTVKSPCSSPSTGKKYQSLLIPFCKEKVHPREGHSRFSKGKLRKLFYFYFLLYFYFLFFWIDTEGTDGFNSPHLVLGKEGEGVYLLIYHEDECLFDNGVFAAQDLSFCYGVLEMRGEGEGPFICP</sequence>
<evidence type="ECO:0000313" key="4">
    <source>
        <dbReference type="Proteomes" id="UP000242180"/>
    </source>
</evidence>
<proteinExistence type="predicted"/>
<reference evidence="3 4" key="1">
    <citation type="submission" date="2016-07" db="EMBL/GenBank/DDBJ databases">
        <title>Pervasive Adenine N6-methylation of Active Genes in Fungi.</title>
        <authorList>
            <consortium name="DOE Joint Genome Institute"/>
            <person name="Mondo S.J."/>
            <person name="Dannebaum R.O."/>
            <person name="Kuo R.C."/>
            <person name="Labutti K."/>
            <person name="Haridas S."/>
            <person name="Kuo A."/>
            <person name="Salamov A."/>
            <person name="Ahrendt S.R."/>
            <person name="Lipzen A."/>
            <person name="Sullivan W."/>
            <person name="Andreopoulos W.B."/>
            <person name="Clum A."/>
            <person name="Lindquist E."/>
            <person name="Daum C."/>
            <person name="Ramamoorthy G.K."/>
            <person name="Gryganskyi A."/>
            <person name="Culley D."/>
            <person name="Magnuson J.K."/>
            <person name="James T.Y."/>
            <person name="O'Malley M.A."/>
            <person name="Stajich J.E."/>
            <person name="Spatafora J.W."/>
            <person name="Visel A."/>
            <person name="Grigoriev I.V."/>
        </authorList>
    </citation>
    <scope>NUCLEOTIDE SEQUENCE [LARGE SCALE GENOMIC DNA]</scope>
    <source>
        <strain evidence="3 4">NRRL 2496</strain>
    </source>
</reference>